<gene>
    <name evidence="3" type="ORF">N0V93_003881</name>
</gene>
<feature type="compositionally biased region" description="Low complexity" evidence="1">
    <location>
        <begin position="181"/>
        <end position="194"/>
    </location>
</feature>
<feature type="compositionally biased region" description="Polar residues" evidence="1">
    <location>
        <begin position="167"/>
        <end position="180"/>
    </location>
</feature>
<feature type="region of interest" description="Disordered" evidence="1">
    <location>
        <begin position="122"/>
        <end position="208"/>
    </location>
</feature>
<dbReference type="EMBL" id="JAPEVB010000002">
    <property type="protein sequence ID" value="KAJ4394662.1"/>
    <property type="molecule type" value="Genomic_DNA"/>
</dbReference>
<keyword evidence="2" id="KW-1133">Transmembrane helix</keyword>
<dbReference type="OrthoDB" id="3943581at2759"/>
<evidence type="ECO:0000313" key="4">
    <source>
        <dbReference type="Proteomes" id="UP001140453"/>
    </source>
</evidence>
<dbReference type="AlphaFoldDB" id="A0A9W9D0A0"/>
<organism evidence="3 4">
    <name type="scientific">Gnomoniopsis smithogilvyi</name>
    <dbReference type="NCBI Taxonomy" id="1191159"/>
    <lineage>
        <taxon>Eukaryota</taxon>
        <taxon>Fungi</taxon>
        <taxon>Dikarya</taxon>
        <taxon>Ascomycota</taxon>
        <taxon>Pezizomycotina</taxon>
        <taxon>Sordariomycetes</taxon>
        <taxon>Sordariomycetidae</taxon>
        <taxon>Diaporthales</taxon>
        <taxon>Gnomoniaceae</taxon>
        <taxon>Gnomoniopsis</taxon>
    </lineage>
</organism>
<keyword evidence="2" id="KW-0472">Membrane</keyword>
<accession>A0A9W9D0A0</accession>
<protein>
    <submittedName>
        <fullName evidence="3">Uncharacterized protein</fullName>
    </submittedName>
</protein>
<reference evidence="3" key="1">
    <citation type="submission" date="2022-10" db="EMBL/GenBank/DDBJ databases">
        <title>Tapping the CABI collections for fungal endophytes: first genome assemblies for Collariella, Neodidymelliopsis, Ascochyta clinopodiicola, Didymella pomorum, Didymosphaeria variabile, Neocosmospora piperis and Neocucurbitaria cava.</title>
        <authorList>
            <person name="Hill R."/>
        </authorList>
    </citation>
    <scope>NUCLEOTIDE SEQUENCE</scope>
    <source>
        <strain evidence="3">IMI 355082</strain>
    </source>
</reference>
<evidence type="ECO:0000256" key="1">
    <source>
        <dbReference type="SAM" id="MobiDB-lite"/>
    </source>
</evidence>
<dbReference type="Proteomes" id="UP001140453">
    <property type="component" value="Unassembled WGS sequence"/>
</dbReference>
<evidence type="ECO:0000313" key="3">
    <source>
        <dbReference type="EMBL" id="KAJ4394662.1"/>
    </source>
</evidence>
<proteinExistence type="predicted"/>
<feature type="transmembrane region" description="Helical" evidence="2">
    <location>
        <begin position="45"/>
        <end position="63"/>
    </location>
</feature>
<keyword evidence="4" id="KW-1185">Reference proteome</keyword>
<keyword evidence="2" id="KW-0812">Transmembrane</keyword>
<evidence type="ECO:0000256" key="2">
    <source>
        <dbReference type="SAM" id="Phobius"/>
    </source>
</evidence>
<name>A0A9W9D0A0_9PEZI</name>
<feature type="compositionally biased region" description="Polar residues" evidence="1">
    <location>
        <begin position="131"/>
        <end position="140"/>
    </location>
</feature>
<comment type="caution">
    <text evidence="3">The sequence shown here is derived from an EMBL/GenBank/DDBJ whole genome shotgun (WGS) entry which is preliminary data.</text>
</comment>
<sequence>MESAKYHRLEELPEPDYFEIELEKIYGPPSTRLTRVKQWVRRNSLLVAFLALFLLAAILYISAKTAIKPMLTGILRPDSNQLKQAALMDGSQSQAGLSSASSTNTDGEDVILDVAGSDVKGANGDDIVLNETGNNQTNVMISPEDAKDSGDSKNPIQVHQDPEQDNYKSLGNEPTPSQVIAQTTAALQQPTQQPATPPSDTPVVQQDNGQVSIQDATPEEKEPLVPIRATFYSGSEGPKSCRGHPIALIDMPKPQGPSVPTAKQCYNFPGLQSSGCAVFMANKIDGCQASVFAETNCRTYMNTMAFMPEMRPVGGHWRSVSVQCGIPEPDPASLGKPPMFDQMTSIVDNDKAKGG</sequence>